<protein>
    <submittedName>
        <fullName evidence="1">Uncharacterized protein</fullName>
    </submittedName>
</protein>
<dbReference type="AlphaFoldDB" id="A9LGP2"/>
<organism evidence="1">
    <name type="scientific">uncultured planctomycete 5H12</name>
    <dbReference type="NCBI Taxonomy" id="455067"/>
    <lineage>
        <taxon>Bacteria</taxon>
        <taxon>Pseudomonadati</taxon>
        <taxon>Planctomycetota</taxon>
        <taxon>Planctomycetia</taxon>
        <taxon>Planctomycetales</taxon>
        <taxon>environmental samples</taxon>
    </lineage>
</organism>
<gene>
    <name evidence="1" type="ORF">5H12_1</name>
</gene>
<proteinExistence type="predicted"/>
<dbReference type="EMBL" id="EF591884">
    <property type="protein sequence ID" value="ABX10563.1"/>
    <property type="molecule type" value="Genomic_DNA"/>
</dbReference>
<reference evidence="1" key="1">
    <citation type="journal article" date="2007" name="ISME J.">
        <title>Fosmids of novel marine Planctomycetes from the Namibian and Oregon coast upwelling systems and their cross-comparison with planctomycete genomes.</title>
        <authorList>
            <person name="Woebken D."/>
            <person name="Teeling H."/>
            <person name="Wecker P."/>
            <person name="Dumitriu A."/>
            <person name="Kostadinov I."/>
            <person name="DeLong E.F."/>
            <person name="Amann R."/>
            <person name="Gloeckner F.O."/>
        </authorList>
    </citation>
    <scope>NUCLEOTIDE SEQUENCE</scope>
</reference>
<name>A9LGP2_9BACT</name>
<accession>A9LGP2</accession>
<sequence>MDLKRNRIGFQETGIGSSRPGCSRSNGKAAVGSPLASFAAGAIFWHSMDRVANRPMEIGQLLTLLEIHRNPRCCLNFLGQLSWANPQGKSKRCYRKEKQRQRQRKKIKRFFGRWQVSRISLNVPCTYAPFNLASHKNRGRVKLFLTQNNKTPQSLITGFDLCFIQYLTSAAGYS</sequence>
<evidence type="ECO:0000313" key="1">
    <source>
        <dbReference type="EMBL" id="ABX10563.1"/>
    </source>
</evidence>